<dbReference type="SUPFAM" id="SSF46565">
    <property type="entry name" value="Chaperone J-domain"/>
    <property type="match status" value="1"/>
</dbReference>
<dbReference type="Proteomes" id="UP000612055">
    <property type="component" value="Unassembled WGS sequence"/>
</dbReference>
<name>A0A835XPY4_9CHLO</name>
<sequence>MSYLDLLFSGSSPYWDPLSPLSGFGSWRQVQGLEAQLAAERAARQRQAEELKSLESQLREAHAGWQAAVDSANAKREVALKALSSAQVLQDEVQAAREGWRTAASRLTQEQEKRQKAEADAIVLRHRVAELTRVLEGYQAQQQEQEEEEEGGRRQRRKRGRPNTPPPSPPPKRRGNREGADADPDPAADEVFAAANAPCLDGPLSVRELRQFLTQAGSSSAARLCTEKRDLLALARQRLGAWHVRRAGACSRLAGGVGDWLLFGLSPGAPVPGEAALQGCYKDLALRLHPDKNPGDGEATAAFQYLQDAYERMRARA</sequence>
<reference evidence="4" key="1">
    <citation type="journal article" date="2020" name="bioRxiv">
        <title>Comparative genomics of Chlamydomonas.</title>
        <authorList>
            <person name="Craig R.J."/>
            <person name="Hasan A.R."/>
            <person name="Ness R.W."/>
            <person name="Keightley P.D."/>
        </authorList>
    </citation>
    <scope>NUCLEOTIDE SEQUENCE</scope>
    <source>
        <strain evidence="4">CCAP 11/70</strain>
    </source>
</reference>
<comment type="caution">
    <text evidence="4">The sequence shown here is derived from an EMBL/GenBank/DDBJ whole genome shotgun (WGS) entry which is preliminary data.</text>
</comment>
<dbReference type="PROSITE" id="PS50076">
    <property type="entry name" value="DNAJ_2"/>
    <property type="match status" value="1"/>
</dbReference>
<feature type="domain" description="J" evidence="3">
    <location>
        <begin position="258"/>
        <end position="317"/>
    </location>
</feature>
<protein>
    <recommendedName>
        <fullName evidence="3">J domain-containing protein</fullName>
    </recommendedName>
</protein>
<dbReference type="EMBL" id="JAEHOE010000090">
    <property type="protein sequence ID" value="KAG2487906.1"/>
    <property type="molecule type" value="Genomic_DNA"/>
</dbReference>
<proteinExistence type="predicted"/>
<gene>
    <name evidence="4" type="ORF">HYH03_013486</name>
</gene>
<dbReference type="Gene3D" id="1.10.287.110">
    <property type="entry name" value="DnaJ domain"/>
    <property type="match status" value="1"/>
</dbReference>
<evidence type="ECO:0000313" key="5">
    <source>
        <dbReference type="Proteomes" id="UP000612055"/>
    </source>
</evidence>
<organism evidence="4 5">
    <name type="scientific">Edaphochlamys debaryana</name>
    <dbReference type="NCBI Taxonomy" id="47281"/>
    <lineage>
        <taxon>Eukaryota</taxon>
        <taxon>Viridiplantae</taxon>
        <taxon>Chlorophyta</taxon>
        <taxon>core chlorophytes</taxon>
        <taxon>Chlorophyceae</taxon>
        <taxon>CS clade</taxon>
        <taxon>Chlamydomonadales</taxon>
        <taxon>Chlamydomonadales incertae sedis</taxon>
        <taxon>Edaphochlamys</taxon>
    </lineage>
</organism>
<dbReference type="InterPro" id="IPR036869">
    <property type="entry name" value="J_dom_sf"/>
</dbReference>
<feature type="region of interest" description="Disordered" evidence="2">
    <location>
        <begin position="139"/>
        <end position="186"/>
    </location>
</feature>
<feature type="coiled-coil region" evidence="1">
    <location>
        <begin position="30"/>
        <end position="64"/>
    </location>
</feature>
<accession>A0A835XPY4</accession>
<evidence type="ECO:0000256" key="1">
    <source>
        <dbReference type="SAM" id="Coils"/>
    </source>
</evidence>
<dbReference type="AlphaFoldDB" id="A0A835XPY4"/>
<dbReference type="OrthoDB" id="541564at2759"/>
<dbReference type="Pfam" id="PF00226">
    <property type="entry name" value="DnaJ"/>
    <property type="match status" value="1"/>
</dbReference>
<evidence type="ECO:0000313" key="4">
    <source>
        <dbReference type="EMBL" id="KAG2487906.1"/>
    </source>
</evidence>
<dbReference type="InterPro" id="IPR001623">
    <property type="entry name" value="DnaJ_domain"/>
</dbReference>
<evidence type="ECO:0000259" key="3">
    <source>
        <dbReference type="PROSITE" id="PS50076"/>
    </source>
</evidence>
<keyword evidence="1" id="KW-0175">Coiled coil</keyword>
<evidence type="ECO:0000256" key="2">
    <source>
        <dbReference type="SAM" id="MobiDB-lite"/>
    </source>
</evidence>
<keyword evidence="5" id="KW-1185">Reference proteome</keyword>
<dbReference type="CDD" id="cd06257">
    <property type="entry name" value="DnaJ"/>
    <property type="match status" value="1"/>
</dbReference>